<evidence type="ECO:0000313" key="1">
    <source>
        <dbReference type="EMBL" id="TKJ42722.1"/>
    </source>
</evidence>
<protein>
    <submittedName>
        <fullName evidence="1">Uncharacterized protein</fullName>
    </submittedName>
</protein>
<evidence type="ECO:0000313" key="2">
    <source>
        <dbReference type="Proteomes" id="UP000317778"/>
    </source>
</evidence>
<reference evidence="1 2" key="1">
    <citation type="submission" date="2017-06" db="EMBL/GenBank/DDBJ databases">
        <title>Novel microbial phyla capable of carbon fixation and sulfur reduction in deep-sea sediments.</title>
        <authorList>
            <person name="Huang J."/>
            <person name="Baker B."/>
            <person name="Wang Y."/>
        </authorList>
    </citation>
    <scope>NUCLEOTIDE SEQUENCE [LARGE SCALE GENOMIC DNA]</scope>
    <source>
        <strain evidence="1">B3_TA06</strain>
    </source>
</reference>
<sequence length="261" mass="29293">MSVLTVILLMYLPAPVQPIQWELNSLELSFRTGYYGSRYTTQLLPELRANGCLHDLEHNLELEFGWPISVAHFTLYPHGGIRARLLGFLSPGYSNWEIGLGDADFGLEAFINKKLSLNFNILIPAGSYYDRLGEGHWSASAGIGYLFRARLPLQVDLLWQGVNPDGVDLGNGTIIAAGYLVPKGWFLSSSLAAFLPDKSGPFDFNDRTSIDWSAKVEKQYRFGQDWSVSLCLEQTLWGLDTEVWTTLEVSLQRLARDKAKE</sequence>
<accession>A0A532V6F7</accession>
<dbReference type="EMBL" id="NJBO01000009">
    <property type="protein sequence ID" value="TKJ42722.1"/>
    <property type="molecule type" value="Genomic_DNA"/>
</dbReference>
<comment type="caution">
    <text evidence="1">The sequence shown here is derived from an EMBL/GenBank/DDBJ whole genome shotgun (WGS) entry which is preliminary data.</text>
</comment>
<dbReference type="Proteomes" id="UP000317778">
    <property type="component" value="Unassembled WGS sequence"/>
</dbReference>
<organism evidence="1 2">
    <name type="scientific">candidate division TA06 bacterium B3_TA06</name>
    <dbReference type="NCBI Taxonomy" id="2012487"/>
    <lineage>
        <taxon>Bacteria</taxon>
        <taxon>Bacteria division TA06</taxon>
    </lineage>
</organism>
<name>A0A532V6F7_UNCT6</name>
<proteinExistence type="predicted"/>
<dbReference type="AlphaFoldDB" id="A0A532V6F7"/>
<gene>
    <name evidence="1" type="ORF">CEE36_06470</name>
</gene>